<comment type="caution">
    <text evidence="4">The sequence shown here is derived from an EMBL/GenBank/DDBJ whole genome shotgun (WGS) entry which is preliminary data.</text>
</comment>
<feature type="non-terminal residue" evidence="4">
    <location>
        <position position="1"/>
    </location>
</feature>
<dbReference type="Gene3D" id="2.130.10.10">
    <property type="entry name" value="YVTN repeat-like/Quinoprotein amine dehydrogenase"/>
    <property type="match status" value="1"/>
</dbReference>
<accession>V8N4T1</accession>
<dbReference type="GO" id="GO:0005737">
    <property type="term" value="C:cytoplasm"/>
    <property type="evidence" value="ECO:0007669"/>
    <property type="project" value="TreeGrafter"/>
</dbReference>
<dbReference type="Proteomes" id="UP000018936">
    <property type="component" value="Unassembled WGS sequence"/>
</dbReference>
<evidence type="ECO:0000256" key="2">
    <source>
        <dbReference type="ARBA" id="ARBA00023043"/>
    </source>
</evidence>
<dbReference type="GO" id="GO:0017020">
    <property type="term" value="F:myosin phosphatase regulator activity"/>
    <property type="evidence" value="ECO:0007669"/>
    <property type="project" value="TreeGrafter"/>
</dbReference>
<evidence type="ECO:0000256" key="3">
    <source>
        <dbReference type="SAM" id="MobiDB-lite"/>
    </source>
</evidence>
<dbReference type="InterPro" id="IPR015943">
    <property type="entry name" value="WD40/YVTN_repeat-like_dom_sf"/>
</dbReference>
<dbReference type="AlphaFoldDB" id="V8N4T1"/>
<keyword evidence="5" id="KW-1185">Reference proteome</keyword>
<organism evidence="4 5">
    <name type="scientific">Ophiophagus hannah</name>
    <name type="common">King cobra</name>
    <name type="synonym">Naja hannah</name>
    <dbReference type="NCBI Taxonomy" id="8665"/>
    <lineage>
        <taxon>Eukaryota</taxon>
        <taxon>Metazoa</taxon>
        <taxon>Chordata</taxon>
        <taxon>Craniata</taxon>
        <taxon>Vertebrata</taxon>
        <taxon>Euteleostomi</taxon>
        <taxon>Lepidosauria</taxon>
        <taxon>Squamata</taxon>
        <taxon>Bifurcata</taxon>
        <taxon>Unidentata</taxon>
        <taxon>Episquamata</taxon>
        <taxon>Toxicofera</taxon>
        <taxon>Serpentes</taxon>
        <taxon>Colubroidea</taxon>
        <taxon>Elapidae</taxon>
        <taxon>Elapinae</taxon>
        <taxon>Ophiophagus</taxon>
    </lineage>
</organism>
<keyword evidence="2" id="KW-0040">ANK repeat</keyword>
<keyword evidence="1" id="KW-0677">Repeat</keyword>
<dbReference type="OrthoDB" id="19014at2759"/>
<evidence type="ECO:0000313" key="4">
    <source>
        <dbReference type="EMBL" id="ETE57135.1"/>
    </source>
</evidence>
<evidence type="ECO:0000313" key="5">
    <source>
        <dbReference type="Proteomes" id="UP000018936"/>
    </source>
</evidence>
<proteinExistence type="predicted"/>
<dbReference type="InterPro" id="IPR036352">
    <property type="entry name" value="Semap_dom_sf"/>
</dbReference>
<dbReference type="EMBL" id="AZIM01009670">
    <property type="protein sequence ID" value="ETE57135.1"/>
    <property type="molecule type" value="Genomic_DNA"/>
</dbReference>
<name>V8N4T1_OPHHA</name>
<feature type="compositionally biased region" description="Basic and acidic residues" evidence="3">
    <location>
        <begin position="82"/>
        <end position="98"/>
    </location>
</feature>
<gene>
    <name evidence="4" type="ORF">L345_17153</name>
</gene>
<sequence length="272" mass="29199">MSTVCFQTSDLVSCPAYLRQLLLQLVGPGNDGAPHSVLHHPDVGVHGLQSQDSVLGGCPAARHARLLLLLPPQRPEMQRRFGAERGGQRAEGGPRPEPGEPAAQEHPGKAKPRHEEPRRLQPLPRQEIRCLGSQLGGRECGIHCTGGRSLSPGILQRAGGANLLAVNSDGNMPYDLCEDEATLDYLEVAMADRGGELYTGTMNNFQGNEPVISRTLGSRTVLKTDSFLTWLHEGRAGGTPPASCLEGQEATEKKTRGIAPSQLQARKEAESD</sequence>
<dbReference type="PANTHER" id="PTHR24179">
    <property type="entry name" value="PROTEIN PHOSPHATASE 1 REGULATORY SUBUNIT 12"/>
    <property type="match status" value="1"/>
</dbReference>
<dbReference type="SUPFAM" id="SSF101912">
    <property type="entry name" value="Sema domain"/>
    <property type="match status" value="1"/>
</dbReference>
<feature type="region of interest" description="Disordered" evidence="3">
    <location>
        <begin position="82"/>
        <end position="126"/>
    </location>
</feature>
<feature type="region of interest" description="Disordered" evidence="3">
    <location>
        <begin position="233"/>
        <end position="272"/>
    </location>
</feature>
<dbReference type="InterPro" id="IPR051226">
    <property type="entry name" value="PP1_Regulatory_Subunit"/>
</dbReference>
<reference evidence="4 5" key="1">
    <citation type="journal article" date="2013" name="Proc. Natl. Acad. Sci. U.S.A.">
        <title>The king cobra genome reveals dynamic gene evolution and adaptation in the snake venom system.</title>
        <authorList>
            <person name="Vonk F.J."/>
            <person name="Casewell N.R."/>
            <person name="Henkel C.V."/>
            <person name="Heimberg A.M."/>
            <person name="Jansen H.J."/>
            <person name="McCleary R.J."/>
            <person name="Kerkkamp H.M."/>
            <person name="Vos R.A."/>
            <person name="Guerreiro I."/>
            <person name="Calvete J.J."/>
            <person name="Wuster W."/>
            <person name="Woods A.E."/>
            <person name="Logan J.M."/>
            <person name="Harrison R.A."/>
            <person name="Castoe T.A."/>
            <person name="de Koning A.P."/>
            <person name="Pollock D.D."/>
            <person name="Yandell M."/>
            <person name="Calderon D."/>
            <person name="Renjifo C."/>
            <person name="Currier R.B."/>
            <person name="Salgado D."/>
            <person name="Pla D."/>
            <person name="Sanz L."/>
            <person name="Hyder A.S."/>
            <person name="Ribeiro J.M."/>
            <person name="Arntzen J.W."/>
            <person name="van den Thillart G.E."/>
            <person name="Boetzer M."/>
            <person name="Pirovano W."/>
            <person name="Dirks R.P."/>
            <person name="Spaink H.P."/>
            <person name="Duboule D."/>
            <person name="McGlinn E."/>
            <person name="Kini R.M."/>
            <person name="Richardson M.K."/>
        </authorList>
    </citation>
    <scope>NUCLEOTIDE SEQUENCE</scope>
    <source>
        <tissue evidence="4">Blood</tissue>
    </source>
</reference>
<evidence type="ECO:0000256" key="1">
    <source>
        <dbReference type="ARBA" id="ARBA00022737"/>
    </source>
</evidence>
<dbReference type="GO" id="GO:0004857">
    <property type="term" value="F:enzyme inhibitor activity"/>
    <property type="evidence" value="ECO:0007669"/>
    <property type="project" value="TreeGrafter"/>
</dbReference>
<protein>
    <submittedName>
        <fullName evidence="4">Uncharacterized protein</fullName>
    </submittedName>
</protein>
<dbReference type="PANTHER" id="PTHR24179:SF29">
    <property type="entry name" value="LD46604P"/>
    <property type="match status" value="1"/>
</dbReference>